<evidence type="ECO:0000256" key="1">
    <source>
        <dbReference type="SAM" id="Coils"/>
    </source>
</evidence>
<dbReference type="GeneID" id="36560878"/>
<feature type="compositionally biased region" description="Basic and acidic residues" evidence="2">
    <location>
        <begin position="405"/>
        <end position="416"/>
    </location>
</feature>
<keyword evidence="1" id="KW-0175">Coiled coil</keyword>
<dbReference type="OrthoDB" id="4498339at2759"/>
<dbReference type="Proteomes" id="UP000234275">
    <property type="component" value="Unassembled WGS sequence"/>
</dbReference>
<protein>
    <recommendedName>
        <fullName evidence="5">HNH nuclease domain-containing protein</fullName>
    </recommendedName>
</protein>
<name>A0A2I2GEF3_9EURO</name>
<evidence type="ECO:0000313" key="3">
    <source>
        <dbReference type="EMBL" id="PLB51276.1"/>
    </source>
</evidence>
<dbReference type="RefSeq" id="XP_024706578.1">
    <property type="nucleotide sequence ID" value="XM_024853180.1"/>
</dbReference>
<accession>A0A2I2GEF3</accession>
<feature type="compositionally biased region" description="Basic and acidic residues" evidence="2">
    <location>
        <begin position="1"/>
        <end position="25"/>
    </location>
</feature>
<keyword evidence="4" id="KW-1185">Reference proteome</keyword>
<feature type="region of interest" description="Disordered" evidence="2">
    <location>
        <begin position="1"/>
        <end position="33"/>
    </location>
</feature>
<comment type="caution">
    <text evidence="3">The sequence shown here is derived from an EMBL/GenBank/DDBJ whole genome shotgun (WGS) entry which is preliminary data.</text>
</comment>
<evidence type="ECO:0000256" key="2">
    <source>
        <dbReference type="SAM" id="MobiDB-lite"/>
    </source>
</evidence>
<evidence type="ECO:0008006" key="5">
    <source>
        <dbReference type="Google" id="ProtNLM"/>
    </source>
</evidence>
<dbReference type="STRING" id="1392250.A0A2I2GEF3"/>
<evidence type="ECO:0000313" key="4">
    <source>
        <dbReference type="Proteomes" id="UP000234275"/>
    </source>
</evidence>
<proteinExistence type="predicted"/>
<reference evidence="3 4" key="1">
    <citation type="submission" date="2016-12" db="EMBL/GenBank/DDBJ databases">
        <title>The genomes of Aspergillus section Nigri reveals drivers in fungal speciation.</title>
        <authorList>
            <consortium name="DOE Joint Genome Institute"/>
            <person name="Vesth T.C."/>
            <person name="Nybo J."/>
            <person name="Theobald S."/>
            <person name="Brandl J."/>
            <person name="Frisvad J.C."/>
            <person name="Nielsen K.F."/>
            <person name="Lyhne E.K."/>
            <person name="Kogle M.E."/>
            <person name="Kuo A."/>
            <person name="Riley R."/>
            <person name="Clum A."/>
            <person name="Nolan M."/>
            <person name="Lipzen A."/>
            <person name="Salamov A."/>
            <person name="Henrissat B."/>
            <person name="Wiebenga A."/>
            <person name="De Vries R.P."/>
            <person name="Grigoriev I.V."/>
            <person name="Mortensen U.H."/>
            <person name="Andersen M.R."/>
            <person name="Baker S.E."/>
        </authorList>
    </citation>
    <scope>NUCLEOTIDE SEQUENCE [LARGE SCALE GENOMIC DNA]</scope>
    <source>
        <strain evidence="3 4">IBT 23096</strain>
    </source>
</reference>
<sequence length="444" mass="50344">MPDKHASAPLSDDHRPDLEKLEKRNSSNGSQMSNMIASSVSNLIAGKIAQLESERDTLVAHRDTLLEAKKKQTVDPDELQAKLDNTIARITPICEILKILRKQRHQLEQDIAEAQEMKSNTRLHENESAHSIVSRLMQSPDKEPTLSLSDEVEFRRDVLARYAAITREGAMVYCHLSGWNLPNKIREVPLVPMSLAGRELAFLFGSDEMPPMDARNGISLHFTIQSALDAGVIAIVPEISGSECKWKCVLVDRSKENEIALEKVFLSTDGLGQPLRIPEREYKLKKGNRVVFRWKDLDNQELVFHTEARPAHRYLFFRFIMTYMQAKKGGHTDFTSAVENTPDFWASSGPYLDRATLKEFVRNISGLELPPSLMKNTFTDKDCAFHPEAEDVAATLSIQIKDAHAERMRDYDKPDKSDEDEEDSDDRDADAESSDDELDYWPDS</sequence>
<dbReference type="EMBL" id="MSFO01000003">
    <property type="protein sequence ID" value="PLB51276.1"/>
    <property type="molecule type" value="Genomic_DNA"/>
</dbReference>
<feature type="compositionally biased region" description="Acidic residues" evidence="2">
    <location>
        <begin position="417"/>
        <end position="444"/>
    </location>
</feature>
<dbReference type="AlphaFoldDB" id="A0A2I2GEF3"/>
<feature type="region of interest" description="Disordered" evidence="2">
    <location>
        <begin position="405"/>
        <end position="444"/>
    </location>
</feature>
<dbReference type="VEuPathDB" id="FungiDB:P170DRAFT_474821"/>
<feature type="coiled-coil region" evidence="1">
    <location>
        <begin position="97"/>
        <end position="124"/>
    </location>
</feature>
<organism evidence="3 4">
    <name type="scientific">Aspergillus steynii IBT 23096</name>
    <dbReference type="NCBI Taxonomy" id="1392250"/>
    <lineage>
        <taxon>Eukaryota</taxon>
        <taxon>Fungi</taxon>
        <taxon>Dikarya</taxon>
        <taxon>Ascomycota</taxon>
        <taxon>Pezizomycotina</taxon>
        <taxon>Eurotiomycetes</taxon>
        <taxon>Eurotiomycetidae</taxon>
        <taxon>Eurotiales</taxon>
        <taxon>Aspergillaceae</taxon>
        <taxon>Aspergillus</taxon>
        <taxon>Aspergillus subgen. Circumdati</taxon>
    </lineage>
</organism>
<gene>
    <name evidence="3" type="ORF">P170DRAFT_474821</name>
</gene>